<dbReference type="InterPro" id="IPR007183">
    <property type="entry name" value="UPF0280"/>
</dbReference>
<dbReference type="AlphaFoldDB" id="A0A2S8SBL3"/>
<sequence>MQEGAERAVAGRIAASGRLRLRHGPIDVIIDLSGDPGAVARAEAALRRGFAGVLDGLVAELPLLRAPVQSDSAAPFGPVARRMMAAARPHAGVFVTPMAAVAGAVADHLLSIALSAAPLRRALVNDGGDIALWLAPGEVTRLAVAAPGGLPARITLRGGDGIGGVATSGWCGRSHSLGIADAVTVLADDAASADVAATLIANAVDLPGHPAIRRCPARELAPDSDLGDRPVVVDVAPLTQTDRDTALQAGLTVAETMRARGLIRGAFLHLQGASRTAAPVALQTSLHAPPRQEGDMP</sequence>
<dbReference type="NCBIfam" id="NF003322">
    <property type="entry name" value="PRK04334.1-2"/>
    <property type="match status" value="1"/>
</dbReference>
<dbReference type="InterPro" id="IPR003374">
    <property type="entry name" value="ApbE-like_sf"/>
</dbReference>
<reference evidence="1 2" key="1">
    <citation type="submission" date="2018-02" db="EMBL/GenBank/DDBJ databases">
        <title>Genomic Encyclopedia of Archaeal and Bacterial Type Strains, Phase II (KMG-II): from individual species to whole genera.</title>
        <authorList>
            <person name="Goeker M."/>
        </authorList>
    </citation>
    <scope>NUCLEOTIDE SEQUENCE [LARGE SCALE GENOMIC DNA]</scope>
    <source>
        <strain evidence="1 2">DSM 18921</strain>
    </source>
</reference>
<comment type="caution">
    <text evidence="1">The sequence shown here is derived from an EMBL/GenBank/DDBJ whole genome shotgun (WGS) entry which is preliminary data.</text>
</comment>
<dbReference type="Proteomes" id="UP000238338">
    <property type="component" value="Unassembled WGS sequence"/>
</dbReference>
<accession>A0A2S8SBL3</accession>
<evidence type="ECO:0000313" key="2">
    <source>
        <dbReference type="Proteomes" id="UP000238338"/>
    </source>
</evidence>
<evidence type="ECO:0000313" key="1">
    <source>
        <dbReference type="EMBL" id="PQV58237.1"/>
    </source>
</evidence>
<dbReference type="OrthoDB" id="9814719at2"/>
<dbReference type="EMBL" id="PVEP01000001">
    <property type="protein sequence ID" value="PQV58237.1"/>
    <property type="molecule type" value="Genomic_DNA"/>
</dbReference>
<dbReference type="SUPFAM" id="SSF143631">
    <property type="entry name" value="ApbE-like"/>
    <property type="match status" value="1"/>
</dbReference>
<dbReference type="PIRSF" id="PIRSF006421">
    <property type="entry name" value="UCP006421"/>
    <property type="match status" value="1"/>
</dbReference>
<protein>
    <submittedName>
        <fullName evidence="1">Uncharacterized protein</fullName>
    </submittedName>
</protein>
<name>A0A2S8SBL3_9RHOB</name>
<organism evidence="1 2">
    <name type="scientific">Albidovulum denitrificans</name>
    <dbReference type="NCBI Taxonomy" id="404881"/>
    <lineage>
        <taxon>Bacteria</taxon>
        <taxon>Pseudomonadati</taxon>
        <taxon>Pseudomonadota</taxon>
        <taxon>Alphaproteobacteria</taxon>
        <taxon>Rhodobacterales</taxon>
        <taxon>Paracoccaceae</taxon>
        <taxon>Albidovulum</taxon>
    </lineage>
</organism>
<dbReference type="Gene3D" id="3.10.520.10">
    <property type="entry name" value="ApbE-like domains"/>
    <property type="match status" value="1"/>
</dbReference>
<dbReference type="RefSeq" id="WP_105512542.1">
    <property type="nucleotide sequence ID" value="NZ_PVEP01000001.1"/>
</dbReference>
<gene>
    <name evidence="1" type="ORF">LX70_00044</name>
</gene>
<proteinExistence type="predicted"/>
<keyword evidence="2" id="KW-1185">Reference proteome</keyword>